<reference evidence="2" key="1">
    <citation type="submission" date="2017-07" db="EMBL/GenBank/DDBJ databases">
        <title>Taro Niue Genome Assembly and Annotation.</title>
        <authorList>
            <person name="Atibalentja N."/>
            <person name="Keating K."/>
            <person name="Fields C.J."/>
        </authorList>
    </citation>
    <scope>NUCLEOTIDE SEQUENCE</scope>
    <source>
        <strain evidence="2">Niue_2</strain>
        <tissue evidence="2">Leaf</tissue>
    </source>
</reference>
<feature type="region of interest" description="Disordered" evidence="1">
    <location>
        <begin position="147"/>
        <end position="178"/>
    </location>
</feature>
<feature type="compositionally biased region" description="Low complexity" evidence="1">
    <location>
        <begin position="20"/>
        <end position="36"/>
    </location>
</feature>
<organism evidence="2 3">
    <name type="scientific">Colocasia esculenta</name>
    <name type="common">Wild taro</name>
    <name type="synonym">Arum esculentum</name>
    <dbReference type="NCBI Taxonomy" id="4460"/>
    <lineage>
        <taxon>Eukaryota</taxon>
        <taxon>Viridiplantae</taxon>
        <taxon>Streptophyta</taxon>
        <taxon>Embryophyta</taxon>
        <taxon>Tracheophyta</taxon>
        <taxon>Spermatophyta</taxon>
        <taxon>Magnoliopsida</taxon>
        <taxon>Liliopsida</taxon>
        <taxon>Araceae</taxon>
        <taxon>Aroideae</taxon>
        <taxon>Colocasieae</taxon>
        <taxon>Colocasia</taxon>
    </lineage>
</organism>
<comment type="caution">
    <text evidence="2">The sequence shown here is derived from an EMBL/GenBank/DDBJ whole genome shotgun (WGS) entry which is preliminary data.</text>
</comment>
<dbReference type="EMBL" id="NMUH01001843">
    <property type="protein sequence ID" value="MQL95848.1"/>
    <property type="molecule type" value="Genomic_DNA"/>
</dbReference>
<evidence type="ECO:0000313" key="3">
    <source>
        <dbReference type="Proteomes" id="UP000652761"/>
    </source>
</evidence>
<accession>A0A843VHG5</accession>
<name>A0A843VHG5_COLES</name>
<feature type="region of interest" description="Disordered" evidence="1">
    <location>
        <begin position="16"/>
        <end position="38"/>
    </location>
</feature>
<dbReference type="Proteomes" id="UP000652761">
    <property type="component" value="Unassembled WGS sequence"/>
</dbReference>
<proteinExistence type="predicted"/>
<evidence type="ECO:0000313" key="2">
    <source>
        <dbReference type="EMBL" id="MQL95848.1"/>
    </source>
</evidence>
<keyword evidence="3" id="KW-1185">Reference proteome</keyword>
<gene>
    <name evidence="2" type="ORF">Taro_028519</name>
</gene>
<evidence type="ECO:0000256" key="1">
    <source>
        <dbReference type="SAM" id="MobiDB-lite"/>
    </source>
</evidence>
<dbReference type="AlphaFoldDB" id="A0A843VHG5"/>
<sequence>MAFFFPPSTRIAPASAHLFSTPGSPAQQSTSSAPSPDALLAIQPSPAACATSAHHATSALLHHTARTCPASSGRTIPSPPSHLIRCTPELRTGSASHDRLPPSPNSTHRHCTAAYELRRTAPAPLHSRSGPCSHMPSRHQLLRMPAQLARGPPPQPSHAHTKDRPDPKPPPTPEPYARAAPPLLVHLGAGRPAPSCASPSLLVLQPHVPGSPSAAHPPGLPSAISSYRRAPPQLRHRTASLQPDPAAAHSSWAAMPPSHSSCAIFVKLLTDEAEDYNKNEKNG</sequence>
<protein>
    <submittedName>
        <fullName evidence="2">Uncharacterized protein</fullName>
    </submittedName>
</protein>